<feature type="transmembrane region" description="Helical" evidence="1">
    <location>
        <begin position="93"/>
        <end position="110"/>
    </location>
</feature>
<sequence>FGALAWPALRHTFAEAQTTRQTQLRQAADAAQAGGTGEDAADARWAFVTGWSLPPEDLAELIVPGIHGHTSYPFDPEPYTGRMGTERFALRQHSVHVGWVALALAALALLRRREPEARDLWFWWGLAVVALVLALGRYTPVYRAVAALPLLGEIRAPAKWFHLTGFALAVLAGIGAESVVRRFGAKAALALGAAAALCGALVARPYVFPRDLSHNALTAAVPPGATLCPTLPWADFIDVCRWQGIPLSDGPARADVLAAVAQPWPKPPLATMASAAIPVATCRLMGAPTPFADTRLRVAALLVAVPGRAQPFQARLLLTAGEAARLAQAVDPADGTFHALWESGGAPDAQTGLVDLQALVWRPGAEAATPLRCRTLPDQARLLPHLRATGPTVPLALLPKP</sequence>
<dbReference type="Proteomes" id="UP000886845">
    <property type="component" value="Unassembled WGS sequence"/>
</dbReference>
<evidence type="ECO:0000256" key="1">
    <source>
        <dbReference type="SAM" id="Phobius"/>
    </source>
</evidence>
<comment type="caution">
    <text evidence="2">The sequence shown here is derived from an EMBL/GenBank/DDBJ whole genome shotgun (WGS) entry which is preliminary data.</text>
</comment>
<keyword evidence="1" id="KW-1133">Transmembrane helix</keyword>
<feature type="transmembrane region" description="Helical" evidence="1">
    <location>
        <begin position="122"/>
        <end position="140"/>
    </location>
</feature>
<dbReference type="EMBL" id="DVOR01000033">
    <property type="protein sequence ID" value="HIV08670.1"/>
    <property type="molecule type" value="Genomic_DNA"/>
</dbReference>
<protein>
    <submittedName>
        <fullName evidence="2">Uncharacterized protein</fullName>
    </submittedName>
</protein>
<keyword evidence="1" id="KW-0472">Membrane</keyword>
<accession>A0A9D1NL66</accession>
<feature type="transmembrane region" description="Helical" evidence="1">
    <location>
        <begin position="187"/>
        <end position="207"/>
    </location>
</feature>
<dbReference type="AlphaFoldDB" id="A0A9D1NL66"/>
<feature type="non-terminal residue" evidence="2">
    <location>
        <position position="1"/>
    </location>
</feature>
<evidence type="ECO:0000313" key="2">
    <source>
        <dbReference type="EMBL" id="HIV08670.1"/>
    </source>
</evidence>
<keyword evidence="1" id="KW-0812">Transmembrane</keyword>
<feature type="transmembrane region" description="Helical" evidence="1">
    <location>
        <begin position="160"/>
        <end position="180"/>
    </location>
</feature>
<reference evidence="2" key="1">
    <citation type="submission" date="2020-10" db="EMBL/GenBank/DDBJ databases">
        <authorList>
            <person name="Gilroy R."/>
        </authorList>
    </citation>
    <scope>NUCLEOTIDE SEQUENCE</scope>
    <source>
        <strain evidence="2">35461</strain>
    </source>
</reference>
<gene>
    <name evidence="2" type="ORF">IAC79_00955</name>
</gene>
<organism evidence="2 3">
    <name type="scientific">Candidatus Spyradenecus faecavium</name>
    <dbReference type="NCBI Taxonomy" id="2840947"/>
    <lineage>
        <taxon>Bacteria</taxon>
        <taxon>Pseudomonadati</taxon>
        <taxon>Lentisphaerota</taxon>
        <taxon>Lentisphaeria</taxon>
        <taxon>Lentisphaerales</taxon>
        <taxon>Lentisphaeraceae</taxon>
        <taxon>Lentisphaeraceae incertae sedis</taxon>
        <taxon>Candidatus Spyradenecus</taxon>
    </lineage>
</organism>
<name>A0A9D1NL66_9BACT</name>
<evidence type="ECO:0000313" key="3">
    <source>
        <dbReference type="Proteomes" id="UP000886845"/>
    </source>
</evidence>
<proteinExistence type="predicted"/>
<reference evidence="2" key="2">
    <citation type="journal article" date="2021" name="PeerJ">
        <title>Extensive microbial diversity within the chicken gut microbiome revealed by metagenomics and culture.</title>
        <authorList>
            <person name="Gilroy R."/>
            <person name="Ravi A."/>
            <person name="Getino M."/>
            <person name="Pursley I."/>
            <person name="Horton D.L."/>
            <person name="Alikhan N.F."/>
            <person name="Baker D."/>
            <person name="Gharbi K."/>
            <person name="Hall N."/>
            <person name="Watson M."/>
            <person name="Adriaenssens E.M."/>
            <person name="Foster-Nyarko E."/>
            <person name="Jarju S."/>
            <person name="Secka A."/>
            <person name="Antonio M."/>
            <person name="Oren A."/>
            <person name="Chaudhuri R.R."/>
            <person name="La Ragione R."/>
            <person name="Hildebrand F."/>
            <person name="Pallen M.J."/>
        </authorList>
    </citation>
    <scope>NUCLEOTIDE SEQUENCE</scope>
    <source>
        <strain evidence="2">35461</strain>
    </source>
</reference>